<dbReference type="Proteomes" id="UP001165378">
    <property type="component" value="Unassembled WGS sequence"/>
</dbReference>
<keyword evidence="2" id="KW-1185">Reference proteome</keyword>
<dbReference type="Gene3D" id="2.50.20.20">
    <property type="match status" value="1"/>
</dbReference>
<evidence type="ECO:0000313" key="1">
    <source>
        <dbReference type="EMBL" id="MCF2529879.1"/>
    </source>
</evidence>
<dbReference type="AlphaFoldDB" id="A0AA41Q1K9"/>
<dbReference type="RefSeq" id="WP_235054501.1">
    <property type="nucleotide sequence ID" value="NZ_JAKFHA010000013.1"/>
</dbReference>
<reference evidence="1" key="1">
    <citation type="submission" date="2022-01" db="EMBL/GenBank/DDBJ databases">
        <title>Genome-Based Taxonomic Classification of the Phylum Actinobacteria.</title>
        <authorList>
            <person name="Gao Y."/>
        </authorList>
    </citation>
    <scope>NUCLEOTIDE SEQUENCE</scope>
    <source>
        <strain evidence="1">KLBMP 8922</strain>
    </source>
</reference>
<protein>
    <recommendedName>
        <fullName evidence="3">Lipoprotein</fullName>
    </recommendedName>
</protein>
<dbReference type="PROSITE" id="PS51257">
    <property type="entry name" value="PROKAR_LIPOPROTEIN"/>
    <property type="match status" value="1"/>
</dbReference>
<name>A0AA41Q1K9_9ACTN</name>
<accession>A0AA41Q1K9</accession>
<evidence type="ECO:0000313" key="2">
    <source>
        <dbReference type="Proteomes" id="UP001165378"/>
    </source>
</evidence>
<organism evidence="1 2">
    <name type="scientific">Yinghuangia soli</name>
    <dbReference type="NCBI Taxonomy" id="2908204"/>
    <lineage>
        <taxon>Bacteria</taxon>
        <taxon>Bacillati</taxon>
        <taxon>Actinomycetota</taxon>
        <taxon>Actinomycetes</taxon>
        <taxon>Kitasatosporales</taxon>
        <taxon>Streptomycetaceae</taxon>
        <taxon>Yinghuangia</taxon>
    </lineage>
</organism>
<proteinExistence type="predicted"/>
<comment type="caution">
    <text evidence="1">The sequence shown here is derived from an EMBL/GenBank/DDBJ whole genome shotgun (WGS) entry which is preliminary data.</text>
</comment>
<dbReference type="EMBL" id="JAKFHA010000013">
    <property type="protein sequence ID" value="MCF2529879.1"/>
    <property type="molecule type" value="Genomic_DNA"/>
</dbReference>
<evidence type="ECO:0008006" key="3">
    <source>
        <dbReference type="Google" id="ProtNLM"/>
    </source>
</evidence>
<gene>
    <name evidence="1" type="ORF">LZ495_22020</name>
</gene>
<sequence length="454" mass="47162">MRVRPFAIAASATALVVAGLAGCSEGKVADNTKLDAKVLADKAVAEMNKMRYVDAAAKGKTAEGVETTSALCADLSAKSLAGKGTFAGEAVEMVQVDDRTYSKGNGKMWAAAAGSADDVAATAAFEKALAGKFVQGKADPDAMVEFFYGDTNGVTKGDVMTFAGQQAVPLTKTSSSGGKTTYYIAAKGAPVILGDVEDDKDGARDETTYTKAAAKCEVKEPAKDQVIPEDEVEAALEAVADNTLADPKDLADRSREHALKQKSVALSGTGTDEDGTFTMEGCISYKADGTITGLKASMADTKGRKMEMIEVDGKSYMKIPTSAFIDAMGSAATPKAKEVVEKALGDKHLVADAEDGEEFDKAVGKVTKGTATTYQGKPAVELVFKATDGLQHLRYVAAEGAPVILGDIEDPDGKERVESVYKAFGGGCDVVAPPAAQVIEESQIEKALEDAARG</sequence>